<reference evidence="1 2" key="1">
    <citation type="journal article" date="2014" name="Am. J. Bot.">
        <title>Genome assembly and annotation for red clover (Trifolium pratense; Fabaceae).</title>
        <authorList>
            <person name="Istvanek J."/>
            <person name="Jaros M."/>
            <person name="Krenek A."/>
            <person name="Repkova J."/>
        </authorList>
    </citation>
    <scope>NUCLEOTIDE SEQUENCE [LARGE SCALE GENOMIC DNA]</scope>
    <source>
        <strain evidence="2">cv. Tatra</strain>
        <tissue evidence="1">Young leaves</tissue>
    </source>
</reference>
<proteinExistence type="predicted"/>
<sequence>MIGRGVLKMMWRREELKVFNMLKPDTEGHATCFHLAKQARAEHAPTGRVGRSNRGERRIDKDTCWWLIG</sequence>
<reference evidence="1 2" key="2">
    <citation type="journal article" date="2017" name="Front. Plant Sci.">
        <title>Gene Classification and Mining of Molecular Markers Useful in Red Clover (Trifolium pratense) Breeding.</title>
        <authorList>
            <person name="Istvanek J."/>
            <person name="Dluhosova J."/>
            <person name="Dluhos P."/>
            <person name="Patkova L."/>
            <person name="Nedelnik J."/>
            <person name="Repkova J."/>
        </authorList>
    </citation>
    <scope>NUCLEOTIDE SEQUENCE [LARGE SCALE GENOMIC DNA]</scope>
    <source>
        <strain evidence="2">cv. Tatra</strain>
        <tissue evidence="1">Young leaves</tissue>
    </source>
</reference>
<protein>
    <submittedName>
        <fullName evidence="1">Uncharacterized protein</fullName>
    </submittedName>
</protein>
<accession>A0A2K3JYU7</accession>
<evidence type="ECO:0000313" key="2">
    <source>
        <dbReference type="Proteomes" id="UP000236291"/>
    </source>
</evidence>
<evidence type="ECO:0000313" key="1">
    <source>
        <dbReference type="EMBL" id="PNX59192.1"/>
    </source>
</evidence>
<dbReference type="EMBL" id="ASHM01080171">
    <property type="protein sequence ID" value="PNX59192.1"/>
    <property type="molecule type" value="Genomic_DNA"/>
</dbReference>
<comment type="caution">
    <text evidence="1">The sequence shown here is derived from an EMBL/GenBank/DDBJ whole genome shotgun (WGS) entry which is preliminary data.</text>
</comment>
<name>A0A2K3JYU7_TRIPR</name>
<organism evidence="1 2">
    <name type="scientific">Trifolium pratense</name>
    <name type="common">Red clover</name>
    <dbReference type="NCBI Taxonomy" id="57577"/>
    <lineage>
        <taxon>Eukaryota</taxon>
        <taxon>Viridiplantae</taxon>
        <taxon>Streptophyta</taxon>
        <taxon>Embryophyta</taxon>
        <taxon>Tracheophyta</taxon>
        <taxon>Spermatophyta</taxon>
        <taxon>Magnoliopsida</taxon>
        <taxon>eudicotyledons</taxon>
        <taxon>Gunneridae</taxon>
        <taxon>Pentapetalae</taxon>
        <taxon>rosids</taxon>
        <taxon>fabids</taxon>
        <taxon>Fabales</taxon>
        <taxon>Fabaceae</taxon>
        <taxon>Papilionoideae</taxon>
        <taxon>50 kb inversion clade</taxon>
        <taxon>NPAAA clade</taxon>
        <taxon>Hologalegina</taxon>
        <taxon>IRL clade</taxon>
        <taxon>Trifolieae</taxon>
        <taxon>Trifolium</taxon>
    </lineage>
</organism>
<dbReference type="Proteomes" id="UP000236291">
    <property type="component" value="Unassembled WGS sequence"/>
</dbReference>
<dbReference type="AlphaFoldDB" id="A0A2K3JYU7"/>
<gene>
    <name evidence="1" type="ORF">L195_g051292</name>
</gene>